<dbReference type="EMBL" id="QLTT01000001">
    <property type="protein sequence ID" value="RAS71290.1"/>
    <property type="molecule type" value="Genomic_DNA"/>
</dbReference>
<feature type="signal peptide" evidence="2">
    <location>
        <begin position="1"/>
        <end position="25"/>
    </location>
</feature>
<feature type="compositionally biased region" description="Pro residues" evidence="1">
    <location>
        <begin position="252"/>
        <end position="262"/>
    </location>
</feature>
<feature type="compositionally biased region" description="Low complexity" evidence="1">
    <location>
        <begin position="263"/>
        <end position="279"/>
    </location>
</feature>
<evidence type="ECO:0000313" key="5">
    <source>
        <dbReference type="Proteomes" id="UP000248714"/>
    </source>
</evidence>
<keyword evidence="2" id="KW-0732">Signal</keyword>
<keyword evidence="5" id="KW-1185">Reference proteome</keyword>
<evidence type="ECO:0000256" key="1">
    <source>
        <dbReference type="SAM" id="MobiDB-lite"/>
    </source>
</evidence>
<sequence length="279" mass="30560">MFRRPLWIVAALVLALVAGTTPARAADPVLVPVFDGKTLDGWTAHAKDAFVVKNGAIHSRKNASRGWIYYNKRQYKSFRWIFKVRQVSGDHQPTVLIWGKVQTPPLNGLGAIQFQPPNGGAWDYRPGHNNGGKGLFTRYPHPRWDIKKWAQCEILANGDTVIARMACCPLPDGATKCKAQEVLKFEDKKEPAGREAPLAIQIHNKGIEDEYKDLVVESPVADPAKFITTQALGRARPAQRVSRPPRDVGRPTPRPAAEPPAAPACCRGTGAGPRATRAG</sequence>
<proteinExistence type="predicted"/>
<evidence type="ECO:0000259" key="3">
    <source>
        <dbReference type="Pfam" id="PF06439"/>
    </source>
</evidence>
<dbReference type="Pfam" id="PF06439">
    <property type="entry name" value="3keto-disac_hyd"/>
    <property type="match status" value="1"/>
</dbReference>
<feature type="region of interest" description="Disordered" evidence="1">
    <location>
        <begin position="230"/>
        <end position="279"/>
    </location>
</feature>
<comment type="caution">
    <text evidence="4">The sequence shown here is derived from an EMBL/GenBank/DDBJ whole genome shotgun (WGS) entry which is preliminary data.</text>
</comment>
<gene>
    <name evidence="4" type="ORF">C8D87_1011591</name>
</gene>
<feature type="domain" description="3-keto-alpha-glucoside-1,2-lyase/3-keto-2-hydroxy-glucal hydratase" evidence="3">
    <location>
        <begin position="32"/>
        <end position="214"/>
    </location>
</feature>
<evidence type="ECO:0000256" key="2">
    <source>
        <dbReference type="SAM" id="SignalP"/>
    </source>
</evidence>
<protein>
    <submittedName>
        <fullName evidence="4">Uncharacterized protein DUF1080</fullName>
    </submittedName>
</protein>
<reference evidence="4 5" key="1">
    <citation type="submission" date="2018-06" db="EMBL/GenBank/DDBJ databases">
        <title>Genomic Encyclopedia of Type Strains, Phase IV (KMG-IV): sequencing the most valuable type-strain genomes for metagenomic binning, comparative biology and taxonomic classification.</title>
        <authorList>
            <person name="Goeker M."/>
        </authorList>
    </citation>
    <scope>NUCLEOTIDE SEQUENCE [LARGE SCALE GENOMIC DNA]</scope>
    <source>
        <strain evidence="4 5">DSM 45479</strain>
    </source>
</reference>
<feature type="chain" id="PRO_5046013220" evidence="2">
    <location>
        <begin position="26"/>
        <end position="279"/>
    </location>
</feature>
<evidence type="ECO:0000313" key="4">
    <source>
        <dbReference type="EMBL" id="RAS71290.1"/>
    </source>
</evidence>
<organism evidence="4 5">
    <name type="scientific">Lentzea atacamensis</name>
    <dbReference type="NCBI Taxonomy" id="531938"/>
    <lineage>
        <taxon>Bacteria</taxon>
        <taxon>Bacillati</taxon>
        <taxon>Actinomycetota</taxon>
        <taxon>Actinomycetes</taxon>
        <taxon>Pseudonocardiales</taxon>
        <taxon>Pseudonocardiaceae</taxon>
        <taxon>Lentzea</taxon>
    </lineage>
</organism>
<dbReference type="Gene3D" id="2.60.120.560">
    <property type="entry name" value="Exo-inulinase, domain 1"/>
    <property type="match status" value="1"/>
</dbReference>
<dbReference type="Proteomes" id="UP000248714">
    <property type="component" value="Unassembled WGS sequence"/>
</dbReference>
<dbReference type="InterPro" id="IPR010496">
    <property type="entry name" value="AL/BT2_dom"/>
</dbReference>
<accession>A0ABX9EMQ9</accession>
<name>A0ABX9EMQ9_9PSEU</name>